<feature type="region of interest" description="Disordered" evidence="1">
    <location>
        <begin position="99"/>
        <end position="170"/>
    </location>
</feature>
<sequence length="280" mass="30323">MACIGDDDVRALASSILASLDHATCSEWLSEESLAHHITSVMYSNKGTRAVLPVAFEPASAPEPRMTAVSHQSSLAHFQAARVEREALFRLHLTSASEQRSHCASRDSSSDISSDLSDDDDCTSDEDVAPSLPHLSTATTGTQTTGDVGRQDAQVQVDREPTPPEPHTTQYSMTTALLGTHELRVLSDVAGRVRVVHRACSEAAVPSKVIATRDASEQIVIEHHDQGVNTVTCSSPSVDKGTQMSMEDIDPSKPRRLIPQPQEDSPNFELDLSNFSRSHM</sequence>
<dbReference type="Proteomes" id="UP000030745">
    <property type="component" value="Unassembled WGS sequence"/>
</dbReference>
<evidence type="ECO:0000313" key="2">
    <source>
        <dbReference type="EMBL" id="KDO35695.1"/>
    </source>
</evidence>
<evidence type="ECO:0000256" key="1">
    <source>
        <dbReference type="SAM" id="MobiDB-lite"/>
    </source>
</evidence>
<feature type="compositionally biased region" description="Acidic residues" evidence="1">
    <location>
        <begin position="116"/>
        <end position="128"/>
    </location>
</feature>
<reference evidence="2 3" key="1">
    <citation type="journal article" date="2013" name="PLoS Genet.">
        <title>Distinctive expansion of potential virulence genes in the genome of the oomycete fish pathogen Saprolegnia parasitica.</title>
        <authorList>
            <person name="Jiang R.H."/>
            <person name="de Bruijn I."/>
            <person name="Haas B.J."/>
            <person name="Belmonte R."/>
            <person name="Lobach L."/>
            <person name="Christie J."/>
            <person name="van den Ackerveken G."/>
            <person name="Bottin A."/>
            <person name="Bulone V."/>
            <person name="Diaz-Moreno S.M."/>
            <person name="Dumas B."/>
            <person name="Fan L."/>
            <person name="Gaulin E."/>
            <person name="Govers F."/>
            <person name="Grenville-Briggs L.J."/>
            <person name="Horner N.R."/>
            <person name="Levin J.Z."/>
            <person name="Mammella M."/>
            <person name="Meijer H.J."/>
            <person name="Morris P."/>
            <person name="Nusbaum C."/>
            <person name="Oome S."/>
            <person name="Phillips A.J."/>
            <person name="van Rooyen D."/>
            <person name="Rzeszutek E."/>
            <person name="Saraiva M."/>
            <person name="Secombes C.J."/>
            <person name="Seidl M.F."/>
            <person name="Snel B."/>
            <person name="Stassen J.H."/>
            <person name="Sykes S."/>
            <person name="Tripathy S."/>
            <person name="van den Berg H."/>
            <person name="Vega-Arreguin J.C."/>
            <person name="Wawra S."/>
            <person name="Young S.K."/>
            <person name="Zeng Q."/>
            <person name="Dieguez-Uribeondo J."/>
            <person name="Russ C."/>
            <person name="Tyler B.M."/>
            <person name="van West P."/>
        </authorList>
    </citation>
    <scope>NUCLEOTIDE SEQUENCE [LARGE SCALE GENOMIC DNA]</scope>
    <source>
        <strain evidence="2 3">CBS 223.65</strain>
    </source>
</reference>
<protein>
    <submittedName>
        <fullName evidence="2">Uncharacterized protein</fullName>
    </submittedName>
</protein>
<feature type="compositionally biased region" description="Low complexity" evidence="1">
    <location>
        <begin position="137"/>
        <end position="146"/>
    </location>
</feature>
<name>A0A067D2J7_SAPPC</name>
<dbReference type="KEGG" id="spar:SPRG_18851"/>
<accession>A0A067D2J7</accession>
<evidence type="ECO:0000313" key="3">
    <source>
        <dbReference type="Proteomes" id="UP000030745"/>
    </source>
</evidence>
<feature type="compositionally biased region" description="Polar residues" evidence="1">
    <location>
        <begin position="231"/>
        <end position="245"/>
    </location>
</feature>
<dbReference type="AlphaFoldDB" id="A0A067D2J7"/>
<dbReference type="VEuPathDB" id="FungiDB:SPRG_18851"/>
<dbReference type="EMBL" id="KK583189">
    <property type="protein sequence ID" value="KDO35695.1"/>
    <property type="molecule type" value="Genomic_DNA"/>
</dbReference>
<gene>
    <name evidence="2" type="ORF">SPRG_18851</name>
</gene>
<feature type="region of interest" description="Disordered" evidence="1">
    <location>
        <begin position="231"/>
        <end position="280"/>
    </location>
</feature>
<dbReference type="GeneID" id="24140347"/>
<keyword evidence="3" id="KW-1185">Reference proteome</keyword>
<dbReference type="RefSeq" id="XP_012194067.1">
    <property type="nucleotide sequence ID" value="XM_012338677.1"/>
</dbReference>
<organism evidence="2 3">
    <name type="scientific">Saprolegnia parasitica (strain CBS 223.65)</name>
    <dbReference type="NCBI Taxonomy" id="695850"/>
    <lineage>
        <taxon>Eukaryota</taxon>
        <taxon>Sar</taxon>
        <taxon>Stramenopiles</taxon>
        <taxon>Oomycota</taxon>
        <taxon>Saprolegniomycetes</taxon>
        <taxon>Saprolegniales</taxon>
        <taxon>Saprolegniaceae</taxon>
        <taxon>Saprolegnia</taxon>
    </lineage>
</organism>
<feature type="compositionally biased region" description="Basic and acidic residues" evidence="1">
    <location>
        <begin position="99"/>
        <end position="109"/>
    </location>
</feature>
<proteinExistence type="predicted"/>